<dbReference type="Proteomes" id="UP000324222">
    <property type="component" value="Unassembled WGS sequence"/>
</dbReference>
<evidence type="ECO:0000313" key="2">
    <source>
        <dbReference type="Proteomes" id="UP000324222"/>
    </source>
</evidence>
<gene>
    <name evidence="1" type="ORF">E2C01_086369</name>
</gene>
<name>A0A5B7J0L4_PORTR</name>
<dbReference type="AlphaFoldDB" id="A0A5B7J0L4"/>
<keyword evidence="2" id="KW-1185">Reference proteome</keyword>
<dbReference type="EMBL" id="VSRR010087414">
    <property type="protein sequence ID" value="MPC91341.1"/>
    <property type="molecule type" value="Genomic_DNA"/>
</dbReference>
<sequence>MRNPESAAVSRSRYQQHRPCLEKHGLCPQEVLFAMRHCPREAIPRACLHSRVPLRSSYTQLI</sequence>
<organism evidence="1 2">
    <name type="scientific">Portunus trituberculatus</name>
    <name type="common">Swimming crab</name>
    <name type="synonym">Neptunus trituberculatus</name>
    <dbReference type="NCBI Taxonomy" id="210409"/>
    <lineage>
        <taxon>Eukaryota</taxon>
        <taxon>Metazoa</taxon>
        <taxon>Ecdysozoa</taxon>
        <taxon>Arthropoda</taxon>
        <taxon>Crustacea</taxon>
        <taxon>Multicrustacea</taxon>
        <taxon>Malacostraca</taxon>
        <taxon>Eumalacostraca</taxon>
        <taxon>Eucarida</taxon>
        <taxon>Decapoda</taxon>
        <taxon>Pleocyemata</taxon>
        <taxon>Brachyura</taxon>
        <taxon>Eubrachyura</taxon>
        <taxon>Portunoidea</taxon>
        <taxon>Portunidae</taxon>
        <taxon>Portuninae</taxon>
        <taxon>Portunus</taxon>
    </lineage>
</organism>
<proteinExistence type="predicted"/>
<reference evidence="1 2" key="1">
    <citation type="submission" date="2019-05" db="EMBL/GenBank/DDBJ databases">
        <title>Another draft genome of Portunus trituberculatus and its Hox gene families provides insights of decapod evolution.</title>
        <authorList>
            <person name="Jeong J.-H."/>
            <person name="Song I."/>
            <person name="Kim S."/>
            <person name="Choi T."/>
            <person name="Kim D."/>
            <person name="Ryu S."/>
            <person name="Kim W."/>
        </authorList>
    </citation>
    <scope>NUCLEOTIDE SEQUENCE [LARGE SCALE GENOMIC DNA]</scope>
    <source>
        <tissue evidence="1">Muscle</tissue>
    </source>
</reference>
<comment type="caution">
    <text evidence="1">The sequence shown here is derived from an EMBL/GenBank/DDBJ whole genome shotgun (WGS) entry which is preliminary data.</text>
</comment>
<accession>A0A5B7J0L4</accession>
<protein>
    <submittedName>
        <fullName evidence="1">Uncharacterized protein</fullName>
    </submittedName>
</protein>
<evidence type="ECO:0000313" key="1">
    <source>
        <dbReference type="EMBL" id="MPC91341.1"/>
    </source>
</evidence>